<dbReference type="RefSeq" id="WP_206575601.1">
    <property type="nucleotide sequence ID" value="NZ_JAFKCV010000019.1"/>
</dbReference>
<dbReference type="GO" id="GO:0005835">
    <property type="term" value="C:fatty acid synthase complex"/>
    <property type="evidence" value="ECO:0007669"/>
    <property type="project" value="InterPro"/>
</dbReference>
<dbReference type="EMBL" id="JAFKCV010000019">
    <property type="protein sequence ID" value="MBN7827492.1"/>
    <property type="molecule type" value="Genomic_DNA"/>
</dbReference>
<dbReference type="InterPro" id="IPR003965">
    <property type="entry name" value="Fatty_acid_synthase"/>
</dbReference>
<protein>
    <recommendedName>
        <fullName evidence="1">MaoC-like domain-containing protein</fullName>
    </recommendedName>
</protein>
<dbReference type="PANTHER" id="PTHR43841:SF3">
    <property type="entry name" value="(3R)-HYDROXYACYL-ACP DEHYDRATASE SUBUNIT HADB"/>
    <property type="match status" value="1"/>
</dbReference>
<organism evidence="2 3">
    <name type="scientific">Bowmanella dokdonensis</name>
    <dbReference type="NCBI Taxonomy" id="751969"/>
    <lineage>
        <taxon>Bacteria</taxon>
        <taxon>Pseudomonadati</taxon>
        <taxon>Pseudomonadota</taxon>
        <taxon>Gammaproteobacteria</taxon>
        <taxon>Alteromonadales</taxon>
        <taxon>Alteromonadaceae</taxon>
        <taxon>Bowmanella</taxon>
    </lineage>
</organism>
<evidence type="ECO:0000313" key="3">
    <source>
        <dbReference type="Proteomes" id="UP000664654"/>
    </source>
</evidence>
<dbReference type="PANTHER" id="PTHR43841">
    <property type="entry name" value="3-HYDROXYACYL-THIOESTER DEHYDRATASE HTDX-RELATED"/>
    <property type="match status" value="1"/>
</dbReference>
<dbReference type="AlphaFoldDB" id="A0A939IT74"/>
<dbReference type="Gene3D" id="3.10.129.10">
    <property type="entry name" value="Hotdog Thioesterase"/>
    <property type="match status" value="1"/>
</dbReference>
<dbReference type="InterPro" id="IPR002539">
    <property type="entry name" value="MaoC-like_dom"/>
</dbReference>
<accession>A0A939IT74</accession>
<reference evidence="2" key="1">
    <citation type="submission" date="2021-03" db="EMBL/GenBank/DDBJ databases">
        <title>novel species isolated from a fishpond in China.</title>
        <authorList>
            <person name="Lu H."/>
            <person name="Cai Z."/>
        </authorList>
    </citation>
    <scope>NUCLEOTIDE SEQUENCE</scope>
    <source>
        <strain evidence="2">JCM 30855</strain>
    </source>
</reference>
<dbReference type="SUPFAM" id="SSF54637">
    <property type="entry name" value="Thioesterase/thiol ester dehydrase-isomerase"/>
    <property type="match status" value="2"/>
</dbReference>
<dbReference type="PRINTS" id="PR01483">
    <property type="entry name" value="FASYNTHASE"/>
</dbReference>
<dbReference type="InterPro" id="IPR029069">
    <property type="entry name" value="HotDog_dom_sf"/>
</dbReference>
<dbReference type="Pfam" id="PF01575">
    <property type="entry name" value="MaoC_dehydratas"/>
    <property type="match status" value="1"/>
</dbReference>
<evidence type="ECO:0000259" key="1">
    <source>
        <dbReference type="Pfam" id="PF01575"/>
    </source>
</evidence>
<keyword evidence="3" id="KW-1185">Reference proteome</keyword>
<evidence type="ECO:0000313" key="2">
    <source>
        <dbReference type="EMBL" id="MBN7827492.1"/>
    </source>
</evidence>
<dbReference type="Proteomes" id="UP000664654">
    <property type="component" value="Unassembled WGS sequence"/>
</dbReference>
<feature type="domain" description="MaoC-like" evidence="1">
    <location>
        <begin position="203"/>
        <end position="274"/>
    </location>
</feature>
<comment type="caution">
    <text evidence="2">The sequence shown here is derived from an EMBL/GenBank/DDBJ whole genome shotgun (WGS) entry which is preliminary data.</text>
</comment>
<gene>
    <name evidence="2" type="ORF">J0A66_19840</name>
</gene>
<sequence length="306" mass="33738">MSYTAKMSSSGGHKGATSVNVREFTPSSLPAMPAMLLKAAVKGSHVQDKPVLPKVVMRCEGVRAGSEKLQQYHQLTGWGNALQVHPAWPHCLALPLQLGMLSDKDFPFKVMGMVHMENRINQFRPILPDESLDIVCRFGELKKHRLGWQFSLLTEARSAGEIIWQGDSRSLVRAGEPSSMRLAAKPADLPTGETWSLAADLGRQYARVSGDYNPIHLYPWSARLFGFKLPIVHGMWSKARCISAISSSLPDRFSLQVSFRKPVFLPARVSFHHQPEKAGQGAFTLGSADGSLLHLSGRYGPLDPQD</sequence>
<dbReference type="GO" id="GO:0004312">
    <property type="term" value="F:fatty acid synthase activity"/>
    <property type="evidence" value="ECO:0007669"/>
    <property type="project" value="InterPro"/>
</dbReference>
<proteinExistence type="predicted"/>
<name>A0A939IT74_9ALTE</name>
<dbReference type="GO" id="GO:0006633">
    <property type="term" value="P:fatty acid biosynthetic process"/>
    <property type="evidence" value="ECO:0007669"/>
    <property type="project" value="InterPro"/>
</dbReference>